<dbReference type="EMBL" id="JACJQY010000039">
    <property type="protein sequence ID" value="MBD2318983.1"/>
    <property type="molecule type" value="Genomic_DNA"/>
</dbReference>
<dbReference type="InterPro" id="IPR014719">
    <property type="entry name" value="Ribosomal_bL12_C/ClpS-like"/>
</dbReference>
<proteinExistence type="predicted"/>
<gene>
    <name evidence="2" type="ORF">H6G05_19285</name>
</gene>
<keyword evidence="3" id="KW-1185">Reference proteome</keyword>
<dbReference type="RefSeq" id="WP_190580505.1">
    <property type="nucleotide sequence ID" value="NZ_CAWPQU010000033.1"/>
</dbReference>
<keyword evidence="1" id="KW-0812">Transmembrane</keyword>
<feature type="transmembrane region" description="Helical" evidence="1">
    <location>
        <begin position="7"/>
        <end position="27"/>
    </location>
</feature>
<protein>
    <recommendedName>
        <fullName evidence="4">Ribosomal protein L7/L12 C-terminal domain-containing protein</fullName>
    </recommendedName>
</protein>
<sequence length="101" mass="11764">MMTVTDGVIYACLFTIVLITFSLQSSIRRLEKKMKRMDLSLSVLLNRMEIEVPSQLSDRVKQIALDPYRKLEAIKLYREETGIGLREAKEAIEEFIERNLL</sequence>
<keyword evidence="1" id="KW-0472">Membrane</keyword>
<reference evidence="2 3" key="1">
    <citation type="journal article" date="2020" name="ISME J.">
        <title>Comparative genomics reveals insights into cyanobacterial evolution and habitat adaptation.</title>
        <authorList>
            <person name="Chen M.Y."/>
            <person name="Teng W.K."/>
            <person name="Zhao L."/>
            <person name="Hu C.X."/>
            <person name="Zhou Y.K."/>
            <person name="Han B.P."/>
            <person name="Song L.R."/>
            <person name="Shu W.S."/>
        </authorList>
    </citation>
    <scope>NUCLEOTIDE SEQUENCE [LARGE SCALE GENOMIC DNA]</scope>
    <source>
        <strain evidence="2 3">FACHB-1050</strain>
    </source>
</reference>
<comment type="caution">
    <text evidence="2">The sequence shown here is derived from an EMBL/GenBank/DDBJ whole genome shotgun (WGS) entry which is preliminary data.</text>
</comment>
<keyword evidence="1" id="KW-1133">Transmembrane helix</keyword>
<evidence type="ECO:0000313" key="2">
    <source>
        <dbReference type="EMBL" id="MBD2318983.1"/>
    </source>
</evidence>
<accession>A0ABR8CDX3</accession>
<evidence type="ECO:0008006" key="4">
    <source>
        <dbReference type="Google" id="ProtNLM"/>
    </source>
</evidence>
<dbReference type="Gene3D" id="3.30.1390.10">
    <property type="match status" value="1"/>
</dbReference>
<dbReference type="Proteomes" id="UP000618445">
    <property type="component" value="Unassembled WGS sequence"/>
</dbReference>
<evidence type="ECO:0000313" key="3">
    <source>
        <dbReference type="Proteomes" id="UP000618445"/>
    </source>
</evidence>
<evidence type="ECO:0000256" key="1">
    <source>
        <dbReference type="SAM" id="Phobius"/>
    </source>
</evidence>
<organism evidence="2 3">
    <name type="scientific">Phormidium tenue FACHB-1050</name>
    <dbReference type="NCBI Taxonomy" id="2692857"/>
    <lineage>
        <taxon>Bacteria</taxon>
        <taxon>Bacillati</taxon>
        <taxon>Cyanobacteriota</taxon>
        <taxon>Cyanophyceae</taxon>
        <taxon>Oscillatoriophycideae</taxon>
        <taxon>Oscillatoriales</taxon>
        <taxon>Oscillatoriaceae</taxon>
        <taxon>Phormidium</taxon>
    </lineage>
</organism>
<name>A0ABR8CDX3_9CYAN</name>